<gene>
    <name evidence="1" type="ORF">LX32DRAFT_343827</name>
</gene>
<sequence>MLRLLQRLQTSSRGALRWLRTSKPPDKTNGHGCLPAQTHLNTYTSPQCRDVKTDRGLYYHQRSFLWGGIPPPAPSFAFWPPAHGGLHLDSDGLVSNARMEHDDLPNLASCRAPVCQVLSAGRAVGHMPDSTPSISAQRLAHLLSAKGPAAGTP</sequence>
<reference evidence="1" key="1">
    <citation type="submission" date="2021-06" db="EMBL/GenBank/DDBJ databases">
        <title>Comparative genomics, transcriptomics and evolutionary studies reveal genomic signatures of adaptation to plant cell wall in hemibiotrophic fungi.</title>
        <authorList>
            <consortium name="DOE Joint Genome Institute"/>
            <person name="Baroncelli R."/>
            <person name="Diaz J.F."/>
            <person name="Benocci T."/>
            <person name="Peng M."/>
            <person name="Battaglia E."/>
            <person name="Haridas S."/>
            <person name="Andreopoulos W."/>
            <person name="Labutti K."/>
            <person name="Pangilinan J."/>
            <person name="Floch G.L."/>
            <person name="Makela M.R."/>
            <person name="Henrissat B."/>
            <person name="Grigoriev I.V."/>
            <person name="Crouch J.A."/>
            <person name="De Vries R.P."/>
            <person name="Sukno S.A."/>
            <person name="Thon M.R."/>
        </authorList>
    </citation>
    <scope>NUCLEOTIDE SEQUENCE</scope>
    <source>
        <strain evidence="1">MAFF235873</strain>
    </source>
</reference>
<dbReference type="AlphaFoldDB" id="A0AAD9HJB4"/>
<dbReference type="EMBL" id="MU842857">
    <property type="protein sequence ID" value="KAK2029995.1"/>
    <property type="molecule type" value="Genomic_DNA"/>
</dbReference>
<evidence type="ECO:0000313" key="1">
    <source>
        <dbReference type="EMBL" id="KAK2029995.1"/>
    </source>
</evidence>
<protein>
    <submittedName>
        <fullName evidence="1">Uncharacterized protein</fullName>
    </submittedName>
</protein>
<proteinExistence type="predicted"/>
<organism evidence="1 2">
    <name type="scientific">Colletotrichum zoysiae</name>
    <dbReference type="NCBI Taxonomy" id="1216348"/>
    <lineage>
        <taxon>Eukaryota</taxon>
        <taxon>Fungi</taxon>
        <taxon>Dikarya</taxon>
        <taxon>Ascomycota</taxon>
        <taxon>Pezizomycotina</taxon>
        <taxon>Sordariomycetes</taxon>
        <taxon>Hypocreomycetidae</taxon>
        <taxon>Glomerellales</taxon>
        <taxon>Glomerellaceae</taxon>
        <taxon>Colletotrichum</taxon>
        <taxon>Colletotrichum graminicola species complex</taxon>
    </lineage>
</organism>
<name>A0AAD9HJB4_9PEZI</name>
<keyword evidence="2" id="KW-1185">Reference proteome</keyword>
<accession>A0AAD9HJB4</accession>
<evidence type="ECO:0000313" key="2">
    <source>
        <dbReference type="Proteomes" id="UP001232148"/>
    </source>
</evidence>
<dbReference type="Proteomes" id="UP001232148">
    <property type="component" value="Unassembled WGS sequence"/>
</dbReference>
<comment type="caution">
    <text evidence="1">The sequence shown here is derived from an EMBL/GenBank/DDBJ whole genome shotgun (WGS) entry which is preliminary data.</text>
</comment>